<dbReference type="OrthoDB" id="4536199at2"/>
<keyword evidence="2" id="KW-1185">Reference proteome</keyword>
<proteinExistence type="predicted"/>
<gene>
    <name evidence="1" type="ORF">YH65_10240</name>
</gene>
<reference evidence="1 2" key="1">
    <citation type="submission" date="2015-04" db="EMBL/GenBank/DDBJ databases">
        <title>Complete genome sequence of Sulfurovum lithotrophicum ATCC BAA-797T.</title>
        <authorList>
            <person name="Ahn J."/>
            <person name="Park G."/>
            <person name="Jeon W."/>
            <person name="Jang Y."/>
            <person name="Jang M."/>
            <person name="Lee H."/>
            <person name="Lee H."/>
        </authorList>
    </citation>
    <scope>NUCLEOTIDE SEQUENCE [LARGE SCALE GENOMIC DNA]</scope>
    <source>
        <strain evidence="2">ATCC BAA-797 / 42BKT</strain>
    </source>
</reference>
<name>A0A7U4M2N6_9BACT</name>
<evidence type="ECO:0000313" key="1">
    <source>
        <dbReference type="EMBL" id="AKF25722.1"/>
    </source>
</evidence>
<dbReference type="AlphaFoldDB" id="A0A7U4M2N6"/>
<sequence length="302" mass="35685">MWYEDNNLGQAGYFPPDAKEKFIDPQTWKASRKKMDVYLVRANALYIRKNGLTDYFLKNKMLKVLKDSKIKLALNVRGATLTQTSRKREKIRTKEIKLIEKLESMGIHIDSINFQSALSKSVKFTSHKDKVYAYPMKQRIKDIVSYIKTVHQKYPHIKFGLIDALPAKGYPYRKAYKYLVESMQKAHLTLHHIILDLPNDFIEKHHKGVTWKQVIDVEKYVHNDLHLKYGKIFHDAKAGKTSDRLFFTKVMQMATRYKKEGGDPDYCLLMSWYPHPSRTIPETEKYTQMYLFLKLSERMQNH</sequence>
<dbReference type="EMBL" id="CP011308">
    <property type="protein sequence ID" value="AKF25722.1"/>
    <property type="molecule type" value="Genomic_DNA"/>
</dbReference>
<evidence type="ECO:0000313" key="2">
    <source>
        <dbReference type="Proteomes" id="UP000034444"/>
    </source>
</evidence>
<accession>A0A7U4M2N6</accession>
<organism evidence="1 2">
    <name type="scientific">Sulfurovum lithotrophicum</name>
    <dbReference type="NCBI Taxonomy" id="206403"/>
    <lineage>
        <taxon>Bacteria</taxon>
        <taxon>Pseudomonadati</taxon>
        <taxon>Campylobacterota</taxon>
        <taxon>Epsilonproteobacteria</taxon>
        <taxon>Campylobacterales</taxon>
        <taxon>Sulfurovaceae</taxon>
        <taxon>Sulfurovum</taxon>
    </lineage>
</organism>
<dbReference type="KEGG" id="slh:YH65_10240"/>
<reference evidence="2" key="2">
    <citation type="journal article" date="2017" name="Stand. Genomic Sci.">
        <title>Complete genome sequence of the sulfur-oxidizing chemolithoautotrophic Sulfurovum lithotrophicum 42BKTT.</title>
        <authorList>
            <person name="Jeon W."/>
            <person name="Priscilla L."/>
            <person name="Park G."/>
            <person name="Lee H."/>
            <person name="Lee N."/>
            <person name="Lee D."/>
            <person name="Kwon H."/>
            <person name="Ahn I."/>
            <person name="Lee C."/>
            <person name="Lee H."/>
            <person name="Ahn J."/>
        </authorList>
    </citation>
    <scope>NUCLEOTIDE SEQUENCE [LARGE SCALE GENOMIC DNA]</scope>
    <source>
        <strain evidence="2">ATCC BAA-797 / 42BKT</strain>
    </source>
</reference>
<protein>
    <submittedName>
        <fullName evidence="1">Uncharacterized protein</fullName>
    </submittedName>
</protein>
<dbReference type="Proteomes" id="UP000034444">
    <property type="component" value="Chromosome"/>
</dbReference>